<evidence type="ECO:0000313" key="2">
    <source>
        <dbReference type="Proteomes" id="UP000886523"/>
    </source>
</evidence>
<gene>
    <name evidence="1" type="ORF">BS47DRAFT_1357690</name>
</gene>
<proteinExistence type="predicted"/>
<dbReference type="AlphaFoldDB" id="A0A9P6E206"/>
<reference evidence="1" key="1">
    <citation type="journal article" date="2020" name="Nat. Commun.">
        <title>Large-scale genome sequencing of mycorrhizal fungi provides insights into the early evolution of symbiotic traits.</title>
        <authorList>
            <person name="Miyauchi S."/>
            <person name="Kiss E."/>
            <person name="Kuo A."/>
            <person name="Drula E."/>
            <person name="Kohler A."/>
            <person name="Sanchez-Garcia M."/>
            <person name="Morin E."/>
            <person name="Andreopoulos B."/>
            <person name="Barry K.W."/>
            <person name="Bonito G."/>
            <person name="Buee M."/>
            <person name="Carver A."/>
            <person name="Chen C."/>
            <person name="Cichocki N."/>
            <person name="Clum A."/>
            <person name="Culley D."/>
            <person name="Crous P.W."/>
            <person name="Fauchery L."/>
            <person name="Girlanda M."/>
            <person name="Hayes R.D."/>
            <person name="Keri Z."/>
            <person name="LaButti K."/>
            <person name="Lipzen A."/>
            <person name="Lombard V."/>
            <person name="Magnuson J."/>
            <person name="Maillard F."/>
            <person name="Murat C."/>
            <person name="Nolan M."/>
            <person name="Ohm R.A."/>
            <person name="Pangilinan J."/>
            <person name="Pereira M.F."/>
            <person name="Perotto S."/>
            <person name="Peter M."/>
            <person name="Pfister S."/>
            <person name="Riley R."/>
            <person name="Sitrit Y."/>
            <person name="Stielow J.B."/>
            <person name="Szollosi G."/>
            <person name="Zifcakova L."/>
            <person name="Stursova M."/>
            <person name="Spatafora J.W."/>
            <person name="Tedersoo L."/>
            <person name="Vaario L.M."/>
            <person name="Yamada A."/>
            <person name="Yan M."/>
            <person name="Wang P."/>
            <person name="Xu J."/>
            <person name="Bruns T."/>
            <person name="Baldrian P."/>
            <person name="Vilgalys R."/>
            <person name="Dunand C."/>
            <person name="Henrissat B."/>
            <person name="Grigoriev I.V."/>
            <person name="Hibbett D."/>
            <person name="Nagy L.G."/>
            <person name="Martin F.M."/>
        </authorList>
    </citation>
    <scope>NUCLEOTIDE SEQUENCE</scope>
    <source>
        <strain evidence="1">UP504</strain>
    </source>
</reference>
<protein>
    <submittedName>
        <fullName evidence="1">Uncharacterized protein</fullName>
    </submittedName>
</protein>
<dbReference type="EMBL" id="MU128913">
    <property type="protein sequence ID" value="KAF9520208.1"/>
    <property type="molecule type" value="Genomic_DNA"/>
</dbReference>
<dbReference type="Proteomes" id="UP000886523">
    <property type="component" value="Unassembled WGS sequence"/>
</dbReference>
<keyword evidence="2" id="KW-1185">Reference proteome</keyword>
<organism evidence="1 2">
    <name type="scientific">Hydnum rufescens UP504</name>
    <dbReference type="NCBI Taxonomy" id="1448309"/>
    <lineage>
        <taxon>Eukaryota</taxon>
        <taxon>Fungi</taxon>
        <taxon>Dikarya</taxon>
        <taxon>Basidiomycota</taxon>
        <taxon>Agaricomycotina</taxon>
        <taxon>Agaricomycetes</taxon>
        <taxon>Cantharellales</taxon>
        <taxon>Hydnaceae</taxon>
        <taxon>Hydnum</taxon>
    </lineage>
</organism>
<evidence type="ECO:0000313" key="1">
    <source>
        <dbReference type="EMBL" id="KAF9520208.1"/>
    </source>
</evidence>
<name>A0A9P6E206_9AGAM</name>
<accession>A0A9P6E206</accession>
<comment type="caution">
    <text evidence="1">The sequence shown here is derived from an EMBL/GenBank/DDBJ whole genome shotgun (WGS) entry which is preliminary data.</text>
</comment>
<sequence length="131" mass="14983">MVMEPQCQILLMLWPIAPMTKAMGIMEIWKMRQAEEVKHPSRWIDKKCDLIQKAKMDPPWNAVIKDFQAIARRPKGASAKQRILDIVKAAQAKQKLDRHSAICLVKMLSIPWSTALNARCILNSHLGNIEL</sequence>